<proteinExistence type="predicted"/>
<gene>
    <name evidence="1" type="ORF">RRG08_061299</name>
</gene>
<comment type="caution">
    <text evidence="1">The sequence shown here is derived from an EMBL/GenBank/DDBJ whole genome shotgun (WGS) entry which is preliminary data.</text>
</comment>
<reference evidence="1" key="1">
    <citation type="journal article" date="2023" name="G3 (Bethesda)">
        <title>A reference genome for the long-term kleptoplast-retaining sea slug Elysia crispata morphotype clarki.</title>
        <authorList>
            <person name="Eastman K.E."/>
            <person name="Pendleton A.L."/>
            <person name="Shaikh M.A."/>
            <person name="Suttiyut T."/>
            <person name="Ogas R."/>
            <person name="Tomko P."/>
            <person name="Gavelis G."/>
            <person name="Widhalm J.R."/>
            <person name="Wisecaver J.H."/>
        </authorList>
    </citation>
    <scope>NUCLEOTIDE SEQUENCE</scope>
    <source>
        <strain evidence="1">ECLA1</strain>
    </source>
</reference>
<sequence>MVLITNIQEWPWITSIPTLLWGLTQMKPPFLTNVVENSPSSNGFSVRYPLGSEESQVSTFDEVGRQK</sequence>
<dbReference type="EMBL" id="JAWDGP010006314">
    <property type="protein sequence ID" value="KAK3743363.1"/>
    <property type="molecule type" value="Genomic_DNA"/>
</dbReference>
<dbReference type="Proteomes" id="UP001283361">
    <property type="component" value="Unassembled WGS sequence"/>
</dbReference>
<organism evidence="1 2">
    <name type="scientific">Elysia crispata</name>
    <name type="common">lettuce slug</name>
    <dbReference type="NCBI Taxonomy" id="231223"/>
    <lineage>
        <taxon>Eukaryota</taxon>
        <taxon>Metazoa</taxon>
        <taxon>Spiralia</taxon>
        <taxon>Lophotrochozoa</taxon>
        <taxon>Mollusca</taxon>
        <taxon>Gastropoda</taxon>
        <taxon>Heterobranchia</taxon>
        <taxon>Euthyneura</taxon>
        <taxon>Panpulmonata</taxon>
        <taxon>Sacoglossa</taxon>
        <taxon>Placobranchoidea</taxon>
        <taxon>Plakobranchidae</taxon>
        <taxon>Elysia</taxon>
    </lineage>
</organism>
<keyword evidence="2" id="KW-1185">Reference proteome</keyword>
<protein>
    <submittedName>
        <fullName evidence="1">Uncharacterized protein</fullName>
    </submittedName>
</protein>
<evidence type="ECO:0000313" key="1">
    <source>
        <dbReference type="EMBL" id="KAK3743363.1"/>
    </source>
</evidence>
<dbReference type="AlphaFoldDB" id="A0AAE1CXF6"/>
<evidence type="ECO:0000313" key="2">
    <source>
        <dbReference type="Proteomes" id="UP001283361"/>
    </source>
</evidence>
<accession>A0AAE1CXF6</accession>
<name>A0AAE1CXF6_9GAST</name>